<dbReference type="KEGG" id="bqy:MUS_2104"/>
<gene>
    <name evidence="1" type="ORF">MUS_2104</name>
</gene>
<dbReference type="AlphaFoldDB" id="I2C5Y9"/>
<dbReference type="Proteomes" id="UP000002878">
    <property type="component" value="Chromosome"/>
</dbReference>
<protein>
    <submittedName>
        <fullName evidence="1">Uncharacterized protein</fullName>
    </submittedName>
</protein>
<dbReference type="EMBL" id="CP003332">
    <property type="protein sequence ID" value="AFJ62063.1"/>
    <property type="molecule type" value="Genomic_DNA"/>
</dbReference>
<sequence>MKDFTGAAIGARTSSIVVITVKNVQYPVIKIKTCGRCRKFSPY</sequence>
<evidence type="ECO:0000313" key="1">
    <source>
        <dbReference type="EMBL" id="AFJ62063.1"/>
    </source>
</evidence>
<reference evidence="1 2" key="1">
    <citation type="journal article" date="2012" name="J. Biotechnol.">
        <title>Genome sequence of the plant growth promoting strain Bacillus amyloliquefaciens subsp. plantarum B9601-Y2 and expression of mersacidin and other secondary metabolites.</title>
        <authorList>
            <person name="He P."/>
            <person name="Hao K."/>
            <person name="Blom J."/>
            <person name="Ruckert C."/>
            <person name="Vater J."/>
            <person name="Mao Z."/>
            <person name="Wu Y."/>
            <person name="Hou M."/>
            <person name="He P."/>
            <person name="He Y."/>
            <person name="Borriss R."/>
        </authorList>
    </citation>
    <scope>NUCLEOTIDE SEQUENCE [LARGE SCALE GENOMIC DNA]</scope>
    <source>
        <strain evidence="1">Y2</strain>
    </source>
</reference>
<name>I2C5Y9_BACAY</name>
<evidence type="ECO:0000313" key="2">
    <source>
        <dbReference type="Proteomes" id="UP000002878"/>
    </source>
</evidence>
<accession>I2C5Y9</accession>
<organism evidence="1 2">
    <name type="scientific">Bacillus amyloliquefaciens (strain Y2)</name>
    <name type="common">Bacillus amyloliquefaciens subsp. plantarum (strain B9601-Y2)</name>
    <dbReference type="NCBI Taxonomy" id="1155777"/>
    <lineage>
        <taxon>Bacteria</taxon>
        <taxon>Bacillati</taxon>
        <taxon>Bacillota</taxon>
        <taxon>Bacilli</taxon>
        <taxon>Bacillales</taxon>
        <taxon>Bacillaceae</taxon>
        <taxon>Bacillus</taxon>
        <taxon>Bacillus amyloliquefaciens group</taxon>
    </lineage>
</organism>
<dbReference type="PATRIC" id="fig|1126211.3.peg.2018"/>
<dbReference type="HOGENOM" id="CLU_3229090_0_0_9"/>
<proteinExistence type="predicted"/>